<evidence type="ECO:0000313" key="2">
    <source>
        <dbReference type="Proteomes" id="UP000269396"/>
    </source>
</evidence>
<reference evidence="1 2" key="1">
    <citation type="submission" date="2018-11" db="EMBL/GenBank/DDBJ databases">
        <authorList>
            <consortium name="Pathogen Informatics"/>
        </authorList>
    </citation>
    <scope>NUCLEOTIDE SEQUENCE [LARGE SCALE GENOMIC DNA]</scope>
    <source>
        <strain>Denwood</strain>
        <strain evidence="2">Zambia</strain>
    </source>
</reference>
<accession>A0A183PV14</accession>
<name>A0A183PV14_9TREM</name>
<proteinExistence type="predicted"/>
<evidence type="ECO:0000313" key="1">
    <source>
        <dbReference type="EMBL" id="VDP76431.1"/>
    </source>
</evidence>
<keyword evidence="2" id="KW-1185">Reference proteome</keyword>
<organism evidence="1 2">
    <name type="scientific">Schistosoma mattheei</name>
    <dbReference type="NCBI Taxonomy" id="31246"/>
    <lineage>
        <taxon>Eukaryota</taxon>
        <taxon>Metazoa</taxon>
        <taxon>Spiralia</taxon>
        <taxon>Lophotrochozoa</taxon>
        <taxon>Platyhelminthes</taxon>
        <taxon>Trematoda</taxon>
        <taxon>Digenea</taxon>
        <taxon>Strigeidida</taxon>
        <taxon>Schistosomatoidea</taxon>
        <taxon>Schistosomatidae</taxon>
        <taxon>Schistosoma</taxon>
    </lineage>
</organism>
<gene>
    <name evidence="1" type="ORF">SMTD_LOCUS18200</name>
</gene>
<protein>
    <submittedName>
        <fullName evidence="1">Uncharacterized protein</fullName>
    </submittedName>
</protein>
<dbReference type="EMBL" id="UZAL01040049">
    <property type="protein sequence ID" value="VDP76431.1"/>
    <property type="molecule type" value="Genomic_DNA"/>
</dbReference>
<sequence length="93" mass="10245">MSEHRLPRRAMLTSAGDGWKKDPVSNYYGQSFIQAATLTRRGSSSVSGQLPGRQHSTVACRTVNSKPCLEYAAPTNNLRPQGMLLFILVSKHI</sequence>
<dbReference type="STRING" id="31246.A0A183PV14"/>
<dbReference type="AlphaFoldDB" id="A0A183PV14"/>
<dbReference type="Proteomes" id="UP000269396">
    <property type="component" value="Unassembled WGS sequence"/>
</dbReference>